<gene>
    <name evidence="1" type="ORF">CEXT_560261</name>
</gene>
<dbReference type="Proteomes" id="UP001054945">
    <property type="component" value="Unassembled WGS sequence"/>
</dbReference>
<evidence type="ECO:0000313" key="2">
    <source>
        <dbReference type="Proteomes" id="UP001054945"/>
    </source>
</evidence>
<organism evidence="1 2">
    <name type="scientific">Caerostris extrusa</name>
    <name type="common">Bark spider</name>
    <name type="synonym">Caerostris bankana</name>
    <dbReference type="NCBI Taxonomy" id="172846"/>
    <lineage>
        <taxon>Eukaryota</taxon>
        <taxon>Metazoa</taxon>
        <taxon>Ecdysozoa</taxon>
        <taxon>Arthropoda</taxon>
        <taxon>Chelicerata</taxon>
        <taxon>Arachnida</taxon>
        <taxon>Araneae</taxon>
        <taxon>Araneomorphae</taxon>
        <taxon>Entelegynae</taxon>
        <taxon>Araneoidea</taxon>
        <taxon>Araneidae</taxon>
        <taxon>Caerostris</taxon>
    </lineage>
</organism>
<proteinExistence type="predicted"/>
<accession>A0AAV4MJU5</accession>
<reference evidence="1 2" key="1">
    <citation type="submission" date="2021-06" db="EMBL/GenBank/DDBJ databases">
        <title>Caerostris extrusa draft genome.</title>
        <authorList>
            <person name="Kono N."/>
            <person name="Arakawa K."/>
        </authorList>
    </citation>
    <scope>NUCLEOTIDE SEQUENCE [LARGE SCALE GENOMIC DNA]</scope>
</reference>
<sequence>MFSSLRCRGRVPEGWRMSHDENPQMGWMASEDERTAHWNIYFGLRRTFIDGDRNDVEEVFLALHTIQVKGTGILAGRKITGFDRID</sequence>
<evidence type="ECO:0000313" key="1">
    <source>
        <dbReference type="EMBL" id="GIX72229.1"/>
    </source>
</evidence>
<comment type="caution">
    <text evidence="1">The sequence shown here is derived from an EMBL/GenBank/DDBJ whole genome shotgun (WGS) entry which is preliminary data.</text>
</comment>
<keyword evidence="2" id="KW-1185">Reference proteome</keyword>
<protein>
    <submittedName>
        <fullName evidence="1">Uncharacterized protein</fullName>
    </submittedName>
</protein>
<dbReference type="EMBL" id="BPLR01019829">
    <property type="protein sequence ID" value="GIX72229.1"/>
    <property type="molecule type" value="Genomic_DNA"/>
</dbReference>
<name>A0AAV4MJU5_CAEEX</name>
<dbReference type="AlphaFoldDB" id="A0AAV4MJU5"/>